<protein>
    <submittedName>
        <fullName evidence="7">Pentose kinase</fullName>
    </submittedName>
</protein>
<evidence type="ECO:0000259" key="5">
    <source>
        <dbReference type="Pfam" id="PF00370"/>
    </source>
</evidence>
<dbReference type="CDD" id="cd07805">
    <property type="entry name" value="ASKHA_NBD_FGGY_CvXK-like"/>
    <property type="match status" value="1"/>
</dbReference>
<evidence type="ECO:0000256" key="1">
    <source>
        <dbReference type="ARBA" id="ARBA00009156"/>
    </source>
</evidence>
<evidence type="ECO:0000256" key="2">
    <source>
        <dbReference type="ARBA" id="ARBA00022679"/>
    </source>
</evidence>
<proteinExistence type="inferred from homology"/>
<sequence length="510" mass="56083">MEYLLAYDLGTGELKTSLFDKTGQSKGYVFTDYQTYYSAKEYREQKPEDWWNAAVQSTKKLINDTGVSNTEIKALAVSGHSLGVVPIGYDGTLLRSLVPIWNDARATAQAHAFFETIDEKRWYQETGNGFPAHLYSIFKIMWMRDHEPERYERCQSFIGTKDYLNYKMTGVLCTDHSYASGSGVYSLKEHGYIAAYIKASGIDPDKLPPIVDSTTVIGTLLPEAAQALGLSVDTKVCAGGVDNACMALGAACIENGDVYTSLGTSAWIAVASDEPVIDQEKRPYVFAHCIPGKYVSATAIFSAGNSLKWAKDQFFYDLAQGEANPYEEIDRMAKSSEPGADGLFFVPSLAGGSLLDASVHLKGTLLGLDLRHTRADIARAVLEGVCFHLKLALDVLMQYVPIRDEMLMVGGGAKSAVWRTLFADIYEKTIITTNIGQDTGSLGAAVIAAVGAGLWDSFEHVKTLHVVQGRETPARAQVPYYQKRLLLYRTVTQTLCDLYDLMQTQSAREE</sequence>
<dbReference type="GO" id="GO:0016773">
    <property type="term" value="F:phosphotransferase activity, alcohol group as acceptor"/>
    <property type="evidence" value="ECO:0007669"/>
    <property type="project" value="InterPro"/>
</dbReference>
<dbReference type="InterPro" id="IPR043129">
    <property type="entry name" value="ATPase_NBD"/>
</dbReference>
<reference evidence="7" key="2">
    <citation type="journal article" date="2021" name="Sci. Rep.">
        <title>The distribution of antibiotic resistance genes in chicken gut microbiota commensals.</title>
        <authorList>
            <person name="Juricova H."/>
            <person name="Matiasovicova J."/>
            <person name="Kubasova T."/>
            <person name="Cejkova D."/>
            <person name="Rychlik I."/>
        </authorList>
    </citation>
    <scope>NUCLEOTIDE SEQUENCE</scope>
    <source>
        <strain evidence="7">An559</strain>
    </source>
</reference>
<dbReference type="GO" id="GO:0016301">
    <property type="term" value="F:kinase activity"/>
    <property type="evidence" value="ECO:0007669"/>
    <property type="project" value="UniProtKB-KW"/>
</dbReference>
<dbReference type="Proteomes" id="UP000774750">
    <property type="component" value="Unassembled WGS sequence"/>
</dbReference>
<name>A0A939BDB2_9FIRM</name>
<evidence type="ECO:0000256" key="4">
    <source>
        <dbReference type="RuleBase" id="RU003733"/>
    </source>
</evidence>
<dbReference type="Pfam" id="PF00370">
    <property type="entry name" value="FGGY_N"/>
    <property type="match status" value="1"/>
</dbReference>
<comment type="caution">
    <text evidence="7">The sequence shown here is derived from an EMBL/GenBank/DDBJ whole genome shotgun (WGS) entry which is preliminary data.</text>
</comment>
<dbReference type="Pfam" id="PF02782">
    <property type="entry name" value="FGGY_C"/>
    <property type="match status" value="1"/>
</dbReference>
<evidence type="ECO:0000313" key="8">
    <source>
        <dbReference type="Proteomes" id="UP000774750"/>
    </source>
</evidence>
<comment type="similarity">
    <text evidence="1 4">Belongs to the FGGY kinase family.</text>
</comment>
<feature type="domain" description="Carbohydrate kinase FGGY C-terminal" evidence="6">
    <location>
        <begin position="259"/>
        <end position="451"/>
    </location>
</feature>
<accession>A0A939BDB2</accession>
<keyword evidence="8" id="KW-1185">Reference proteome</keyword>
<dbReference type="InterPro" id="IPR000577">
    <property type="entry name" value="Carb_kinase_FGGY"/>
</dbReference>
<dbReference type="PANTHER" id="PTHR43095:SF5">
    <property type="entry name" value="XYLULOSE KINASE"/>
    <property type="match status" value="1"/>
</dbReference>
<dbReference type="EMBL" id="JACJKY010000001">
    <property type="protein sequence ID" value="MBM6919676.1"/>
    <property type="molecule type" value="Genomic_DNA"/>
</dbReference>
<organism evidence="7 8">
    <name type="scientific">Merdimmobilis hominis</name>
    <dbReference type="NCBI Taxonomy" id="2897707"/>
    <lineage>
        <taxon>Bacteria</taxon>
        <taxon>Bacillati</taxon>
        <taxon>Bacillota</taxon>
        <taxon>Clostridia</taxon>
        <taxon>Eubacteriales</taxon>
        <taxon>Oscillospiraceae</taxon>
        <taxon>Merdimmobilis</taxon>
    </lineage>
</organism>
<reference evidence="7" key="1">
    <citation type="submission" date="2020-08" db="EMBL/GenBank/DDBJ databases">
        <authorList>
            <person name="Cejkova D."/>
            <person name="Kubasova T."/>
            <person name="Jahodarova E."/>
            <person name="Rychlik I."/>
        </authorList>
    </citation>
    <scope>NUCLEOTIDE SEQUENCE</scope>
    <source>
        <strain evidence="7">An559</strain>
    </source>
</reference>
<gene>
    <name evidence="7" type="ORF">H6A12_00640</name>
</gene>
<keyword evidence="3 4" id="KW-0418">Kinase</keyword>
<evidence type="ECO:0000256" key="3">
    <source>
        <dbReference type="ARBA" id="ARBA00022777"/>
    </source>
</evidence>
<keyword evidence="2 4" id="KW-0808">Transferase</keyword>
<feature type="domain" description="Carbohydrate kinase FGGY N-terminal" evidence="5">
    <location>
        <begin position="3"/>
        <end position="249"/>
    </location>
</feature>
<evidence type="ECO:0000259" key="6">
    <source>
        <dbReference type="Pfam" id="PF02782"/>
    </source>
</evidence>
<dbReference type="Gene3D" id="3.30.420.40">
    <property type="match status" value="2"/>
</dbReference>
<evidence type="ECO:0000313" key="7">
    <source>
        <dbReference type="EMBL" id="MBM6919676.1"/>
    </source>
</evidence>
<dbReference type="PIRSF" id="PIRSF000538">
    <property type="entry name" value="GlpK"/>
    <property type="match status" value="1"/>
</dbReference>
<dbReference type="RefSeq" id="WP_204443673.1">
    <property type="nucleotide sequence ID" value="NZ_JACJKY010000001.1"/>
</dbReference>
<dbReference type="PROSITE" id="PS00445">
    <property type="entry name" value="FGGY_KINASES_2"/>
    <property type="match status" value="1"/>
</dbReference>
<dbReference type="GO" id="GO:0005975">
    <property type="term" value="P:carbohydrate metabolic process"/>
    <property type="evidence" value="ECO:0007669"/>
    <property type="project" value="InterPro"/>
</dbReference>
<dbReference type="SUPFAM" id="SSF53067">
    <property type="entry name" value="Actin-like ATPase domain"/>
    <property type="match status" value="2"/>
</dbReference>
<dbReference type="InterPro" id="IPR050406">
    <property type="entry name" value="FGGY_Carb_Kinase"/>
</dbReference>
<dbReference type="PANTHER" id="PTHR43095">
    <property type="entry name" value="SUGAR KINASE"/>
    <property type="match status" value="1"/>
</dbReference>
<dbReference type="InterPro" id="IPR018484">
    <property type="entry name" value="FGGY_N"/>
</dbReference>
<dbReference type="AlphaFoldDB" id="A0A939BDB2"/>
<dbReference type="InterPro" id="IPR018483">
    <property type="entry name" value="Carb_kinase_FGGY_CS"/>
</dbReference>
<dbReference type="InterPro" id="IPR018485">
    <property type="entry name" value="FGGY_C"/>
</dbReference>